<dbReference type="RefSeq" id="XP_001416816.1">
    <property type="nucleotide sequence ID" value="XM_001416779.1"/>
</dbReference>
<dbReference type="Proteomes" id="UP000001568">
    <property type="component" value="Chromosome 3"/>
</dbReference>
<dbReference type="EMBL" id="CP000583">
    <property type="protein sequence ID" value="ABO95109.1"/>
    <property type="molecule type" value="Genomic_DNA"/>
</dbReference>
<dbReference type="Gramene" id="ABO95109">
    <property type="protein sequence ID" value="ABO95109"/>
    <property type="gene ID" value="OSTLU_30923"/>
</dbReference>
<dbReference type="GeneID" id="5001022"/>
<evidence type="ECO:0000256" key="1">
    <source>
        <dbReference type="SAM" id="Coils"/>
    </source>
</evidence>
<organism evidence="3 4">
    <name type="scientific">Ostreococcus lucimarinus (strain CCE9901)</name>
    <dbReference type="NCBI Taxonomy" id="436017"/>
    <lineage>
        <taxon>Eukaryota</taxon>
        <taxon>Viridiplantae</taxon>
        <taxon>Chlorophyta</taxon>
        <taxon>Mamiellophyceae</taxon>
        <taxon>Mamiellales</taxon>
        <taxon>Bathycoccaceae</taxon>
        <taxon>Ostreococcus</taxon>
    </lineage>
</organism>
<dbReference type="HOGENOM" id="CLU_1513014_0_0_1"/>
<evidence type="ECO:0000256" key="2">
    <source>
        <dbReference type="SAM" id="MobiDB-lite"/>
    </source>
</evidence>
<accession>A4RVC3</accession>
<sequence length="178" mass="20960">MRAVRERSKANLAARVKEEATRRTVDRAAAKSPPPTTVSPRVEDDLRRYKELGETRKELVEARVRARAPVRRHEGFGETPAYLRRRKAELLAEMNENMERALAEIERRRVERALERQTLEDERARRAREAAKRRQALRARAEIDADKATPIERRRHALELERTRELFARARVRAYECI</sequence>
<gene>
    <name evidence="3" type="ORF">OSTLU_30923</name>
</gene>
<keyword evidence="4" id="KW-1185">Reference proteome</keyword>
<dbReference type="KEGG" id="olu:OSTLU_30923"/>
<dbReference type="AlphaFoldDB" id="A4RVC3"/>
<reference evidence="3 4" key="1">
    <citation type="journal article" date="2007" name="Proc. Natl. Acad. Sci. U.S.A.">
        <title>The tiny eukaryote Ostreococcus provides genomic insights into the paradox of plankton speciation.</title>
        <authorList>
            <person name="Palenik B."/>
            <person name="Grimwood J."/>
            <person name="Aerts A."/>
            <person name="Rouze P."/>
            <person name="Salamov A."/>
            <person name="Putnam N."/>
            <person name="Dupont C."/>
            <person name="Jorgensen R."/>
            <person name="Derelle E."/>
            <person name="Rombauts S."/>
            <person name="Zhou K."/>
            <person name="Otillar R."/>
            <person name="Merchant S.S."/>
            <person name="Podell S."/>
            <person name="Gaasterland T."/>
            <person name="Napoli C."/>
            <person name="Gendler K."/>
            <person name="Manuell A."/>
            <person name="Tai V."/>
            <person name="Vallon O."/>
            <person name="Piganeau G."/>
            <person name="Jancek S."/>
            <person name="Heijde M."/>
            <person name="Jabbari K."/>
            <person name="Bowler C."/>
            <person name="Lohr M."/>
            <person name="Robbens S."/>
            <person name="Werner G."/>
            <person name="Dubchak I."/>
            <person name="Pazour G.J."/>
            <person name="Ren Q."/>
            <person name="Paulsen I."/>
            <person name="Delwiche C."/>
            <person name="Schmutz J."/>
            <person name="Rokhsar D."/>
            <person name="Van de Peer Y."/>
            <person name="Moreau H."/>
            <person name="Grigoriev I.V."/>
        </authorList>
    </citation>
    <scope>NUCLEOTIDE SEQUENCE [LARGE SCALE GENOMIC DNA]</scope>
    <source>
        <strain evidence="3 4">CCE9901</strain>
    </source>
</reference>
<proteinExistence type="predicted"/>
<evidence type="ECO:0000313" key="4">
    <source>
        <dbReference type="Proteomes" id="UP000001568"/>
    </source>
</evidence>
<name>A4RVC3_OSTLU</name>
<protein>
    <submittedName>
        <fullName evidence="3">Uncharacterized protein</fullName>
    </submittedName>
</protein>
<feature type="region of interest" description="Disordered" evidence="2">
    <location>
        <begin position="1"/>
        <end position="45"/>
    </location>
</feature>
<keyword evidence="1" id="KW-0175">Coiled coil</keyword>
<feature type="compositionally biased region" description="Basic and acidic residues" evidence="2">
    <location>
        <begin position="1"/>
        <end position="29"/>
    </location>
</feature>
<feature type="coiled-coil region" evidence="1">
    <location>
        <begin position="84"/>
        <end position="134"/>
    </location>
</feature>
<dbReference type="OMA" id="MNENMER"/>
<evidence type="ECO:0000313" key="3">
    <source>
        <dbReference type="EMBL" id="ABO95109.1"/>
    </source>
</evidence>